<dbReference type="PANTHER" id="PTHR43437:SF3">
    <property type="entry name" value="HYDROXYACYL-THIOESTER DEHYDRATASE TYPE 2, MITOCHONDRIAL"/>
    <property type="match status" value="1"/>
</dbReference>
<feature type="domain" description="MaoC-like" evidence="2">
    <location>
        <begin position="12"/>
        <end position="123"/>
    </location>
</feature>
<dbReference type="InterPro" id="IPR002539">
    <property type="entry name" value="MaoC-like_dom"/>
</dbReference>
<dbReference type="InterPro" id="IPR029069">
    <property type="entry name" value="HotDog_dom_sf"/>
</dbReference>
<dbReference type="FunFam" id="3.10.129.10:FF:000042">
    <property type="entry name" value="MaoC domain protein dehydratase"/>
    <property type="match status" value="1"/>
</dbReference>
<reference evidence="3" key="1">
    <citation type="submission" date="2020-10" db="EMBL/GenBank/DDBJ databases">
        <title>Connecting structure to function with the recovery of over 1000 high-quality activated sludge metagenome-assembled genomes encoding full-length rRNA genes using long-read sequencing.</title>
        <authorList>
            <person name="Singleton C.M."/>
            <person name="Petriglieri F."/>
            <person name="Kristensen J.M."/>
            <person name="Kirkegaard R.H."/>
            <person name="Michaelsen T.Y."/>
            <person name="Andersen M.H."/>
            <person name="Karst S.M."/>
            <person name="Dueholm M.S."/>
            <person name="Nielsen P.H."/>
            <person name="Albertsen M."/>
        </authorList>
    </citation>
    <scope>NUCLEOTIDE SEQUENCE</scope>
    <source>
        <strain evidence="3">OdNE_18-Q3-R46-58_BAT3C.305</strain>
    </source>
</reference>
<sequence length="145" mass="15167">MTHYVDQLHTGMSASVAKTVTEADIILFSGISMDTNPAHLDEEYSKNTGFGGRIAHGMLSAAFISAVLANQLPGPGSIYLSQTLKFKGPVRPGDTVKATVTVKEINVAKNRVTLDSICVVAGKVVIEGEAVVMPPVRGRAVTGSA</sequence>
<evidence type="ECO:0000259" key="2">
    <source>
        <dbReference type="Pfam" id="PF01575"/>
    </source>
</evidence>
<protein>
    <submittedName>
        <fullName evidence="3">MaoC family dehydratase</fullName>
    </submittedName>
</protein>
<gene>
    <name evidence="3" type="ORF">IPN75_03125</name>
</gene>
<comment type="caution">
    <text evidence="3">The sequence shown here is derived from an EMBL/GenBank/DDBJ whole genome shotgun (WGS) entry which is preliminary data.</text>
</comment>
<organism evidence="3 4">
    <name type="scientific">Candidatus Dechloromonas phosphorivorans</name>
    <dbReference type="NCBI Taxonomy" id="2899244"/>
    <lineage>
        <taxon>Bacteria</taxon>
        <taxon>Pseudomonadati</taxon>
        <taxon>Pseudomonadota</taxon>
        <taxon>Betaproteobacteria</taxon>
        <taxon>Rhodocyclales</taxon>
        <taxon>Azonexaceae</taxon>
        <taxon>Dechloromonas</taxon>
    </lineage>
</organism>
<evidence type="ECO:0000313" key="3">
    <source>
        <dbReference type="EMBL" id="MBK8889442.1"/>
    </source>
</evidence>
<dbReference type="Pfam" id="PF01575">
    <property type="entry name" value="MaoC_dehydratas"/>
    <property type="match status" value="1"/>
</dbReference>
<dbReference type="GO" id="GO:0006633">
    <property type="term" value="P:fatty acid biosynthetic process"/>
    <property type="evidence" value="ECO:0007669"/>
    <property type="project" value="TreeGrafter"/>
</dbReference>
<dbReference type="Gene3D" id="3.10.129.10">
    <property type="entry name" value="Hotdog Thioesterase"/>
    <property type="match status" value="1"/>
</dbReference>
<dbReference type="SUPFAM" id="SSF54637">
    <property type="entry name" value="Thioesterase/thiol ester dehydrase-isomerase"/>
    <property type="match status" value="1"/>
</dbReference>
<dbReference type="PANTHER" id="PTHR43437">
    <property type="entry name" value="HYDROXYACYL-THIOESTER DEHYDRATASE TYPE 2, MITOCHONDRIAL-RELATED"/>
    <property type="match status" value="1"/>
</dbReference>
<proteinExistence type="predicted"/>
<keyword evidence="1" id="KW-0456">Lyase</keyword>
<dbReference type="CDD" id="cd03449">
    <property type="entry name" value="R_hydratase"/>
    <property type="match status" value="1"/>
</dbReference>
<evidence type="ECO:0000313" key="4">
    <source>
        <dbReference type="Proteomes" id="UP000808146"/>
    </source>
</evidence>
<accession>A0A9D7QJH5</accession>
<dbReference type="InterPro" id="IPR050965">
    <property type="entry name" value="UPF0336/Enoyl-CoA_hydratase"/>
</dbReference>
<dbReference type="GO" id="GO:0019171">
    <property type="term" value="F:(3R)-hydroxyacyl-[acyl-carrier-protein] dehydratase activity"/>
    <property type="evidence" value="ECO:0007669"/>
    <property type="project" value="TreeGrafter"/>
</dbReference>
<dbReference type="EMBL" id="JADKBR010000001">
    <property type="protein sequence ID" value="MBK8889442.1"/>
    <property type="molecule type" value="Genomic_DNA"/>
</dbReference>
<evidence type="ECO:0000256" key="1">
    <source>
        <dbReference type="ARBA" id="ARBA00023239"/>
    </source>
</evidence>
<dbReference type="Proteomes" id="UP000808146">
    <property type="component" value="Unassembled WGS sequence"/>
</dbReference>
<dbReference type="AlphaFoldDB" id="A0A9D7QJH5"/>
<name>A0A9D7QJH5_9RHOO</name>